<dbReference type="AlphaFoldDB" id="X1EKU4"/>
<accession>X1EKU4</accession>
<feature type="non-terminal residue" evidence="1">
    <location>
        <position position="48"/>
    </location>
</feature>
<evidence type="ECO:0000313" key="1">
    <source>
        <dbReference type="EMBL" id="GAH33212.1"/>
    </source>
</evidence>
<sequence>MVNNFTSNFIDYGFQWDLTIVDSMDEATQNNLLDLKSNVNQFTLPIDN</sequence>
<organism evidence="1">
    <name type="scientific">marine sediment metagenome</name>
    <dbReference type="NCBI Taxonomy" id="412755"/>
    <lineage>
        <taxon>unclassified sequences</taxon>
        <taxon>metagenomes</taxon>
        <taxon>ecological metagenomes</taxon>
    </lineage>
</organism>
<gene>
    <name evidence="1" type="ORF">S03H2_22003</name>
</gene>
<name>X1EKU4_9ZZZZ</name>
<protein>
    <submittedName>
        <fullName evidence="1">Uncharacterized protein</fullName>
    </submittedName>
</protein>
<dbReference type="EMBL" id="BARU01011780">
    <property type="protein sequence ID" value="GAH33212.1"/>
    <property type="molecule type" value="Genomic_DNA"/>
</dbReference>
<comment type="caution">
    <text evidence="1">The sequence shown here is derived from an EMBL/GenBank/DDBJ whole genome shotgun (WGS) entry which is preliminary data.</text>
</comment>
<reference evidence="1" key="1">
    <citation type="journal article" date="2014" name="Front. Microbiol.">
        <title>High frequency of phylogenetically diverse reductive dehalogenase-homologous genes in deep subseafloor sedimentary metagenomes.</title>
        <authorList>
            <person name="Kawai M."/>
            <person name="Futagami T."/>
            <person name="Toyoda A."/>
            <person name="Takaki Y."/>
            <person name="Nishi S."/>
            <person name="Hori S."/>
            <person name="Arai W."/>
            <person name="Tsubouchi T."/>
            <person name="Morono Y."/>
            <person name="Uchiyama I."/>
            <person name="Ito T."/>
            <person name="Fujiyama A."/>
            <person name="Inagaki F."/>
            <person name="Takami H."/>
        </authorList>
    </citation>
    <scope>NUCLEOTIDE SEQUENCE</scope>
    <source>
        <strain evidence="1">Expedition CK06-06</strain>
    </source>
</reference>
<proteinExistence type="predicted"/>